<dbReference type="InterPro" id="IPR024037">
    <property type="entry name" value="Alt_ATP_synth_F1_esu"/>
</dbReference>
<accession>A0A1P8UP57</accession>
<dbReference type="STRING" id="1250539.Ga0080574_TMP855"/>
<keyword evidence="9" id="KW-1003">Cell membrane</keyword>
<dbReference type="SUPFAM" id="SSF51344">
    <property type="entry name" value="Epsilon subunit of F1F0-ATP synthase N-terminal domain"/>
    <property type="match status" value="1"/>
</dbReference>
<dbReference type="AlphaFoldDB" id="A0A1P8UP57"/>
<keyword evidence="12" id="KW-1185">Reference proteome</keyword>
<evidence type="ECO:0000256" key="3">
    <source>
        <dbReference type="ARBA" id="ARBA00005712"/>
    </source>
</evidence>
<evidence type="ECO:0000256" key="6">
    <source>
        <dbReference type="ARBA" id="ARBA00023065"/>
    </source>
</evidence>
<keyword evidence="4 9" id="KW-0813">Transport</keyword>
<dbReference type="OrthoDB" id="272739at2"/>
<dbReference type="GO" id="GO:0005524">
    <property type="term" value="F:ATP binding"/>
    <property type="evidence" value="ECO:0007669"/>
    <property type="project" value="UniProtKB-UniRule"/>
</dbReference>
<keyword evidence="8 9" id="KW-0139">CF(1)</keyword>
<evidence type="ECO:0000256" key="5">
    <source>
        <dbReference type="ARBA" id="ARBA00022781"/>
    </source>
</evidence>
<reference evidence="11 12" key="1">
    <citation type="submission" date="2016-04" db="EMBL/GenBank/DDBJ databases">
        <title>Deep-sea bacteria in the southern Pacific.</title>
        <authorList>
            <person name="Tang K."/>
        </authorList>
    </citation>
    <scope>NUCLEOTIDE SEQUENCE [LARGE SCALE GENOMIC DNA]</scope>
    <source>
        <strain evidence="11 12">JLT2014</strain>
    </source>
</reference>
<evidence type="ECO:0000256" key="8">
    <source>
        <dbReference type="ARBA" id="ARBA00023196"/>
    </source>
</evidence>
<dbReference type="EMBL" id="CP015093">
    <property type="protein sequence ID" value="APZ51189.1"/>
    <property type="molecule type" value="Genomic_DNA"/>
</dbReference>
<dbReference type="Proteomes" id="UP000187059">
    <property type="component" value="Chromosome"/>
</dbReference>
<feature type="domain" description="ATP synthase F1 complex delta/epsilon subunit N-terminal" evidence="10">
    <location>
        <begin position="5"/>
        <end position="83"/>
    </location>
</feature>
<dbReference type="NCBIfam" id="NF009981">
    <property type="entry name" value="PRK13447.1"/>
    <property type="match status" value="1"/>
</dbReference>
<dbReference type="InterPro" id="IPR020546">
    <property type="entry name" value="ATP_synth_F1_dsu/esu_N"/>
</dbReference>
<sequence>MSGALHLTVTTPMALLVEEPAALSVRAEDESGSFGILPGHTDFLTTLPASVLRWRDAGGALHFCALRSGLLTVRDGNRVAVTCREGILGDDLGALSEDVAQLRSEEADSDRRARVEQMRLHAQAVRQLMRYLRPGQTDAFAHPPQIAESGDGAAR</sequence>
<dbReference type="GO" id="GO:0012505">
    <property type="term" value="C:endomembrane system"/>
    <property type="evidence" value="ECO:0007669"/>
    <property type="project" value="UniProtKB-SubCell"/>
</dbReference>
<keyword evidence="9" id="KW-0066">ATP synthesis</keyword>
<evidence type="ECO:0000256" key="1">
    <source>
        <dbReference type="ARBA" id="ARBA00003543"/>
    </source>
</evidence>
<dbReference type="GO" id="GO:0005886">
    <property type="term" value="C:plasma membrane"/>
    <property type="evidence" value="ECO:0007669"/>
    <property type="project" value="UniProtKB-SubCell"/>
</dbReference>
<evidence type="ECO:0000256" key="2">
    <source>
        <dbReference type="ARBA" id="ARBA00004184"/>
    </source>
</evidence>
<protein>
    <recommendedName>
        <fullName evidence="9">ATP synthase epsilon chain</fullName>
    </recommendedName>
    <alternativeName>
        <fullName evidence="9">ATP synthase F1 sector epsilon subunit</fullName>
    </alternativeName>
    <alternativeName>
        <fullName evidence="9">F-ATPase epsilon subunit</fullName>
    </alternativeName>
</protein>
<proteinExistence type="inferred from homology"/>
<organism evidence="11 12">
    <name type="scientific">Salipiger abyssi</name>
    <dbReference type="NCBI Taxonomy" id="1250539"/>
    <lineage>
        <taxon>Bacteria</taxon>
        <taxon>Pseudomonadati</taxon>
        <taxon>Pseudomonadota</taxon>
        <taxon>Alphaproteobacteria</taxon>
        <taxon>Rhodobacterales</taxon>
        <taxon>Roseobacteraceae</taxon>
        <taxon>Salipiger</taxon>
    </lineage>
</organism>
<evidence type="ECO:0000313" key="12">
    <source>
        <dbReference type="Proteomes" id="UP000187059"/>
    </source>
</evidence>
<dbReference type="HAMAP" id="MF_00530">
    <property type="entry name" value="ATP_synth_epsil_bac"/>
    <property type="match status" value="1"/>
</dbReference>
<evidence type="ECO:0000256" key="7">
    <source>
        <dbReference type="ARBA" id="ARBA00023136"/>
    </source>
</evidence>
<name>A0A1P8UP57_9RHOB</name>
<gene>
    <name evidence="9" type="primary">atpC</name>
    <name evidence="11" type="ORF">Ga0080574_TMP855</name>
</gene>
<dbReference type="KEGG" id="paby:Ga0080574_TMP855"/>
<dbReference type="GO" id="GO:0046933">
    <property type="term" value="F:proton-transporting ATP synthase activity, rotational mechanism"/>
    <property type="evidence" value="ECO:0007669"/>
    <property type="project" value="UniProtKB-UniRule"/>
</dbReference>
<evidence type="ECO:0000313" key="11">
    <source>
        <dbReference type="EMBL" id="APZ51189.1"/>
    </source>
</evidence>
<keyword evidence="6 9" id="KW-0406">Ion transport</keyword>
<evidence type="ECO:0000256" key="9">
    <source>
        <dbReference type="HAMAP-Rule" id="MF_00530"/>
    </source>
</evidence>
<keyword evidence="7 9" id="KW-0472">Membrane</keyword>
<dbReference type="NCBIfam" id="TIGR03166">
    <property type="entry name" value="alt_F1F0_F1_eps"/>
    <property type="match status" value="1"/>
</dbReference>
<comment type="function">
    <text evidence="1 9">Produces ATP from ADP in the presence of a proton gradient across the membrane.</text>
</comment>
<dbReference type="RefSeq" id="WP_076695512.1">
    <property type="nucleotide sequence ID" value="NZ_CP015093.1"/>
</dbReference>
<dbReference type="InterPro" id="IPR001469">
    <property type="entry name" value="ATP_synth_F1_dsu/esu"/>
</dbReference>
<comment type="similarity">
    <text evidence="3 9">Belongs to the ATPase epsilon chain family.</text>
</comment>
<dbReference type="GO" id="GO:0045259">
    <property type="term" value="C:proton-transporting ATP synthase complex"/>
    <property type="evidence" value="ECO:0007669"/>
    <property type="project" value="UniProtKB-KW"/>
</dbReference>
<dbReference type="Gene3D" id="2.60.15.10">
    <property type="entry name" value="F0F1 ATP synthase delta/epsilon subunit, N-terminal"/>
    <property type="match status" value="1"/>
</dbReference>
<dbReference type="Pfam" id="PF02823">
    <property type="entry name" value="ATP-synt_DE_N"/>
    <property type="match status" value="1"/>
</dbReference>
<keyword evidence="5 9" id="KW-0375">Hydrogen ion transport</keyword>
<evidence type="ECO:0000259" key="10">
    <source>
        <dbReference type="Pfam" id="PF02823"/>
    </source>
</evidence>
<dbReference type="CDD" id="cd12152">
    <property type="entry name" value="F1-ATPase_delta"/>
    <property type="match status" value="1"/>
</dbReference>
<evidence type="ECO:0000256" key="4">
    <source>
        <dbReference type="ARBA" id="ARBA00022448"/>
    </source>
</evidence>
<dbReference type="InterPro" id="IPR036771">
    <property type="entry name" value="ATPsynth_dsu/esu_N"/>
</dbReference>
<comment type="subcellular location">
    <subcellularLocation>
        <location evidence="9">Cell membrane</location>
        <topology evidence="9">Peripheral membrane protein</topology>
    </subcellularLocation>
    <subcellularLocation>
        <location evidence="2">Endomembrane system</location>
        <topology evidence="2">Peripheral membrane protein</topology>
    </subcellularLocation>
</comment>
<comment type="subunit">
    <text evidence="9">F-type ATPases have 2 components, CF(1) - the catalytic core - and CF(0) - the membrane proton channel. CF(1) has five subunits: alpha(3), beta(3), gamma(1), delta(1), epsilon(1). CF(0) has three main subunits: a, b and c.</text>
</comment>